<dbReference type="EMBL" id="KZ819636">
    <property type="protein sequence ID" value="PWN90168.1"/>
    <property type="molecule type" value="Genomic_DNA"/>
</dbReference>
<evidence type="ECO:0000256" key="3">
    <source>
        <dbReference type="ARBA" id="ARBA00023274"/>
    </source>
</evidence>
<dbReference type="Pfam" id="PF00380">
    <property type="entry name" value="Ribosomal_S9"/>
    <property type="match status" value="1"/>
</dbReference>
<comment type="similarity">
    <text evidence="1 4">Belongs to the universal ribosomal protein uS9 family.</text>
</comment>
<evidence type="ECO:0000313" key="7">
    <source>
        <dbReference type="Proteomes" id="UP000245768"/>
    </source>
</evidence>
<dbReference type="PROSITE" id="PS00360">
    <property type="entry name" value="RIBOSOMAL_S9"/>
    <property type="match status" value="1"/>
</dbReference>
<evidence type="ECO:0000256" key="2">
    <source>
        <dbReference type="ARBA" id="ARBA00022980"/>
    </source>
</evidence>
<feature type="region of interest" description="Disordered" evidence="5">
    <location>
        <begin position="19"/>
        <end position="50"/>
    </location>
</feature>
<dbReference type="InterPro" id="IPR020574">
    <property type="entry name" value="Ribosomal_uS9_CS"/>
</dbReference>
<dbReference type="SUPFAM" id="SSF54211">
    <property type="entry name" value="Ribosomal protein S5 domain 2-like"/>
    <property type="match status" value="1"/>
</dbReference>
<gene>
    <name evidence="6" type="ORF">FA10DRAFT_279369</name>
</gene>
<organism evidence="6 7">
    <name type="scientific">Acaromyces ingoldii</name>
    <dbReference type="NCBI Taxonomy" id="215250"/>
    <lineage>
        <taxon>Eukaryota</taxon>
        <taxon>Fungi</taxon>
        <taxon>Dikarya</taxon>
        <taxon>Basidiomycota</taxon>
        <taxon>Ustilaginomycotina</taxon>
        <taxon>Exobasidiomycetes</taxon>
        <taxon>Exobasidiales</taxon>
        <taxon>Cryptobasidiaceae</taxon>
        <taxon>Acaromyces</taxon>
    </lineage>
</organism>
<dbReference type="PANTHER" id="PTHR21569">
    <property type="entry name" value="RIBOSOMAL PROTEIN S9"/>
    <property type="match status" value="1"/>
</dbReference>
<evidence type="ECO:0000256" key="1">
    <source>
        <dbReference type="ARBA" id="ARBA00005251"/>
    </source>
</evidence>
<name>A0A316YNC8_9BASI</name>
<reference evidence="6" key="1">
    <citation type="journal article" date="2018" name="Mol. Biol. Evol.">
        <title>Broad Genomic Sampling Reveals a Smut Pathogenic Ancestry of the Fungal Clade Ustilaginomycotina.</title>
        <authorList>
            <person name="Kijpornyongpan T."/>
            <person name="Mondo S.J."/>
            <person name="Barry K."/>
            <person name="Sandor L."/>
            <person name="Lee J."/>
            <person name="Lipzen A."/>
            <person name="Pangilinan J."/>
            <person name="LaButti K."/>
            <person name="Hainaut M."/>
            <person name="Henrissat B."/>
            <person name="Grigoriev I.V."/>
            <person name="Spatafora J.W."/>
            <person name="Aime M.C."/>
        </authorList>
    </citation>
    <scope>NUCLEOTIDE SEQUENCE [LARGE SCALE GENOMIC DNA]</scope>
    <source>
        <strain evidence="6">MCA 4198</strain>
    </source>
</reference>
<dbReference type="OrthoDB" id="10254627at2759"/>
<evidence type="ECO:0000313" key="6">
    <source>
        <dbReference type="EMBL" id="PWN90168.1"/>
    </source>
</evidence>
<dbReference type="GeneID" id="37045451"/>
<dbReference type="GO" id="GO:0005763">
    <property type="term" value="C:mitochondrial small ribosomal subunit"/>
    <property type="evidence" value="ECO:0007669"/>
    <property type="project" value="TreeGrafter"/>
</dbReference>
<dbReference type="Gene3D" id="3.30.230.10">
    <property type="match status" value="1"/>
</dbReference>
<dbReference type="AlphaFoldDB" id="A0A316YNC8"/>
<dbReference type="InterPro" id="IPR014721">
    <property type="entry name" value="Ribsml_uS5_D2-typ_fold_subgr"/>
</dbReference>
<dbReference type="GO" id="GO:0006412">
    <property type="term" value="P:translation"/>
    <property type="evidence" value="ECO:0007669"/>
    <property type="project" value="InterPro"/>
</dbReference>
<feature type="compositionally biased region" description="Low complexity" evidence="5">
    <location>
        <begin position="30"/>
        <end position="45"/>
    </location>
</feature>
<keyword evidence="2 4" id="KW-0689">Ribosomal protein</keyword>
<evidence type="ECO:0000256" key="5">
    <source>
        <dbReference type="SAM" id="MobiDB-lite"/>
    </source>
</evidence>
<keyword evidence="3 4" id="KW-0687">Ribonucleoprotein</keyword>
<dbReference type="Proteomes" id="UP000245768">
    <property type="component" value="Unassembled WGS sequence"/>
</dbReference>
<keyword evidence="7" id="KW-1185">Reference proteome</keyword>
<dbReference type="GO" id="GO:0003723">
    <property type="term" value="F:RNA binding"/>
    <property type="evidence" value="ECO:0007669"/>
    <property type="project" value="TreeGrafter"/>
</dbReference>
<accession>A0A316YNC8</accession>
<dbReference type="STRING" id="215250.A0A316YNC8"/>
<dbReference type="PANTHER" id="PTHR21569:SF1">
    <property type="entry name" value="SMALL RIBOSOMAL SUBUNIT PROTEIN US9M"/>
    <property type="match status" value="1"/>
</dbReference>
<dbReference type="GO" id="GO:0003735">
    <property type="term" value="F:structural constituent of ribosome"/>
    <property type="evidence" value="ECO:0007669"/>
    <property type="project" value="InterPro"/>
</dbReference>
<protein>
    <submittedName>
        <fullName evidence="6">Ribosomal protein S5 domain 2-like protein</fullName>
    </submittedName>
</protein>
<sequence>MVLPRTAAARAARSLMSRRPVLQRPLQQGAAAASTSAAPPRLLPSELPPLTPSRIKPVPSSFYTARPTYIDSLILLEDLTRRTKRALEKASIPMAEAAAAASTSSSSRSAILWLKVQDLSRRLGIPLKSSQYRHIVARLSVLSRYRAVVRDHFGDGQMGEANARLARHVEDTLRSFMRQATVDFESAQPKLAVDGASSTGVDDLGRAYARGRRKESSARVWLIARKDVEDTAAAETSAPTSVASSVLINAQPISAYFTREHHRDSIIYPLRLTGLLGVFNVFALVSGGGNSGQAGATAHGIARALHTYFEHKANSVEEAEGKNSPAALEAKKRAERIHDLLKADGVLKRDPRMVERKKTGLAKARKAYTWVKR</sequence>
<dbReference type="InParanoid" id="A0A316YNC8"/>
<evidence type="ECO:0000256" key="4">
    <source>
        <dbReference type="RuleBase" id="RU003815"/>
    </source>
</evidence>
<dbReference type="RefSeq" id="XP_025377366.1">
    <property type="nucleotide sequence ID" value="XM_025523535.1"/>
</dbReference>
<proteinExistence type="inferred from homology"/>
<dbReference type="InterPro" id="IPR000754">
    <property type="entry name" value="Ribosomal_uS9"/>
</dbReference>
<dbReference type="InterPro" id="IPR020568">
    <property type="entry name" value="Ribosomal_Su5_D2-typ_SF"/>
</dbReference>